<feature type="transmembrane region" description="Helical" evidence="6">
    <location>
        <begin position="634"/>
        <end position="658"/>
    </location>
</feature>
<evidence type="ECO:0000256" key="3">
    <source>
        <dbReference type="ARBA" id="ARBA00022692"/>
    </source>
</evidence>
<organism evidence="8 9">
    <name type="scientific">[Clostridium] fimetarium</name>
    <dbReference type="NCBI Taxonomy" id="99656"/>
    <lineage>
        <taxon>Bacteria</taxon>
        <taxon>Bacillati</taxon>
        <taxon>Bacillota</taxon>
        <taxon>Clostridia</taxon>
        <taxon>Lachnospirales</taxon>
        <taxon>Lachnospiraceae</taxon>
    </lineage>
</organism>
<evidence type="ECO:0000256" key="4">
    <source>
        <dbReference type="ARBA" id="ARBA00022989"/>
    </source>
</evidence>
<sequence>MSKSFYPKLALSNINKNKKVYYPYILTCIFTVMMFYMMSAIRNNSNLDKIHGAENLKMLLGIALFVAAIFSIIFLFYTNSFLMKRRKKEIGLYNILGMEKRHIGKVISYETIIIAVVSLTTGIALGILFSKLMFLFLLKLISFNVVLGFDVPIPSVISTLILFCSIFIVTLVYNLTKIHLTKPIELLHGGEIGEKEPKTKILLTIFGLACIGGGYGFALTVESPISAMSMFFFAVILVVAGTYALFTSGSIAVLKILRKNKKFYYKTKHFTSVSGMLYRMKQNAVGLANICILSTMVLIMFSTTLALYAGMEDSIKTEYPNDIRISTAPGIDDKTEEINKAINDKLKQNGIDIENYTAFHSITLSCEHIDGKFKFLDQDANLFGVNSIDKVKICTIMPLDEFNKINSTNYTLNSDEVILYSKKKPDAFGEFIIGNGNENKTFKVKEKLNKVSDVQHSNYENMLDCYTIIVNNMDTLKSIYSLVPSDEQKYNDMDYSVQFDTKCDREACIALSNSIFENVNIDGTTVEARNIYEARDDFYGMYGGFLFIGLFLSILFLMATVLIIYYKQISEGYEDKTRFEIMQKVGMSHSEVKKTIRSQVVMVFFLPLIVTGIHIAVSFRIIQKMLLLLGLANAGLFILCTIGSMLAFCLVYGAVFIITTKSYYKIVSSAEKN</sequence>
<evidence type="ECO:0000256" key="6">
    <source>
        <dbReference type="PIRNR" id="PIRNR018968"/>
    </source>
</evidence>
<reference evidence="8 9" key="1">
    <citation type="submission" date="2016-10" db="EMBL/GenBank/DDBJ databases">
        <authorList>
            <person name="de Groot N.N."/>
        </authorList>
    </citation>
    <scope>NUCLEOTIDE SEQUENCE [LARGE SCALE GENOMIC DNA]</scope>
    <source>
        <strain evidence="8 9">DSM 9179</strain>
    </source>
</reference>
<feature type="transmembrane region" description="Helical" evidence="6">
    <location>
        <begin position="600"/>
        <end position="622"/>
    </location>
</feature>
<keyword evidence="5 6" id="KW-0472">Membrane</keyword>
<gene>
    <name evidence="8" type="ORF">SAMN05421659_108124</name>
</gene>
<feature type="transmembrane region" description="Helical" evidence="6">
    <location>
        <begin position="201"/>
        <end position="218"/>
    </location>
</feature>
<evidence type="ECO:0000256" key="5">
    <source>
        <dbReference type="ARBA" id="ARBA00023136"/>
    </source>
</evidence>
<dbReference type="OrthoDB" id="9781780at2"/>
<dbReference type="AlphaFoldDB" id="A0A1I0QL79"/>
<evidence type="ECO:0000259" key="7">
    <source>
        <dbReference type="Pfam" id="PF02687"/>
    </source>
</evidence>
<dbReference type="PIRSF" id="PIRSF018968">
    <property type="entry name" value="ABC_permease_BceB"/>
    <property type="match status" value="1"/>
</dbReference>
<evidence type="ECO:0000256" key="2">
    <source>
        <dbReference type="ARBA" id="ARBA00022475"/>
    </source>
</evidence>
<dbReference type="Proteomes" id="UP000199701">
    <property type="component" value="Unassembled WGS sequence"/>
</dbReference>
<accession>A0A1I0QL79</accession>
<feature type="domain" description="ABC3 transporter permease C-terminal" evidence="7">
    <location>
        <begin position="62"/>
        <end position="175"/>
    </location>
</feature>
<comment type="subcellular location">
    <subcellularLocation>
        <location evidence="1 6">Cell membrane</location>
        <topology evidence="1 6">Multi-pass membrane protein</topology>
    </subcellularLocation>
</comment>
<feature type="transmembrane region" description="Helical" evidence="6">
    <location>
        <begin position="539"/>
        <end position="566"/>
    </location>
</feature>
<dbReference type="InterPro" id="IPR003838">
    <property type="entry name" value="ABC3_permease_C"/>
</dbReference>
<feature type="transmembrane region" description="Helical" evidence="6">
    <location>
        <begin position="21"/>
        <end position="38"/>
    </location>
</feature>
<keyword evidence="9" id="KW-1185">Reference proteome</keyword>
<evidence type="ECO:0000256" key="1">
    <source>
        <dbReference type="ARBA" id="ARBA00004651"/>
    </source>
</evidence>
<feature type="transmembrane region" description="Helical" evidence="6">
    <location>
        <begin position="230"/>
        <end position="257"/>
    </location>
</feature>
<comment type="similarity">
    <text evidence="6">Belongs to the ABC-4 integral membrane protein family.</text>
</comment>
<keyword evidence="4 6" id="KW-1133">Transmembrane helix</keyword>
<proteinExistence type="inferred from homology"/>
<feature type="transmembrane region" description="Helical" evidence="6">
    <location>
        <begin position="286"/>
        <end position="311"/>
    </location>
</feature>
<dbReference type="GO" id="GO:0005886">
    <property type="term" value="C:plasma membrane"/>
    <property type="evidence" value="ECO:0007669"/>
    <property type="project" value="UniProtKB-SubCell"/>
</dbReference>
<dbReference type="STRING" id="99656.SAMN05421659_108124"/>
<dbReference type="Pfam" id="PF02687">
    <property type="entry name" value="FtsX"/>
    <property type="match status" value="1"/>
</dbReference>
<feature type="transmembrane region" description="Helical" evidence="6">
    <location>
        <begin position="156"/>
        <end position="175"/>
    </location>
</feature>
<dbReference type="RefSeq" id="WP_092454122.1">
    <property type="nucleotide sequence ID" value="NZ_FOJI01000008.1"/>
</dbReference>
<keyword evidence="2 6" id="KW-1003">Cell membrane</keyword>
<dbReference type="PANTHER" id="PTHR46795">
    <property type="entry name" value="ABC TRANSPORTER PERMEASE-RELATED-RELATED"/>
    <property type="match status" value="1"/>
</dbReference>
<dbReference type="EMBL" id="FOJI01000008">
    <property type="protein sequence ID" value="SEW28015.1"/>
    <property type="molecule type" value="Genomic_DNA"/>
</dbReference>
<keyword evidence="3 6" id="KW-0812">Transmembrane</keyword>
<dbReference type="InterPro" id="IPR027022">
    <property type="entry name" value="ABC_permease_BceB-typ"/>
</dbReference>
<evidence type="ECO:0000313" key="9">
    <source>
        <dbReference type="Proteomes" id="UP000199701"/>
    </source>
</evidence>
<name>A0A1I0QL79_9FIRM</name>
<feature type="transmembrane region" description="Helical" evidence="6">
    <location>
        <begin position="111"/>
        <end position="136"/>
    </location>
</feature>
<protein>
    <submittedName>
        <fullName evidence="8">Putative ABC transport system permease protein</fullName>
    </submittedName>
</protein>
<dbReference type="GO" id="GO:0055085">
    <property type="term" value="P:transmembrane transport"/>
    <property type="evidence" value="ECO:0007669"/>
    <property type="project" value="UniProtKB-UniRule"/>
</dbReference>
<evidence type="ECO:0000313" key="8">
    <source>
        <dbReference type="EMBL" id="SEW28015.1"/>
    </source>
</evidence>
<dbReference type="PANTHER" id="PTHR46795:SF3">
    <property type="entry name" value="ABC TRANSPORTER PERMEASE"/>
    <property type="match status" value="1"/>
</dbReference>
<keyword evidence="6" id="KW-0813">Transport</keyword>
<dbReference type="InterPro" id="IPR052536">
    <property type="entry name" value="ABC-4_Integral_Memb_Prot"/>
</dbReference>
<feature type="transmembrane region" description="Helical" evidence="6">
    <location>
        <begin position="58"/>
        <end position="78"/>
    </location>
</feature>